<dbReference type="InterPro" id="IPR050950">
    <property type="entry name" value="HTH-type_LysR_regulators"/>
</dbReference>
<dbReference type="Pfam" id="PF03466">
    <property type="entry name" value="LysR_substrate"/>
    <property type="match status" value="1"/>
</dbReference>
<keyword evidence="2" id="KW-0805">Transcription regulation</keyword>
<dbReference type="GeneID" id="78372679"/>
<evidence type="ECO:0000256" key="3">
    <source>
        <dbReference type="ARBA" id="ARBA00023125"/>
    </source>
</evidence>
<dbReference type="Gene3D" id="1.10.10.10">
    <property type="entry name" value="Winged helix-like DNA-binding domain superfamily/Winged helix DNA-binding domain"/>
    <property type="match status" value="1"/>
</dbReference>
<dbReference type="AlphaFoldDB" id="A0A0D8FUU1"/>
<feature type="domain" description="HTH lysR-type" evidence="5">
    <location>
        <begin position="1"/>
        <end position="56"/>
    </location>
</feature>
<keyword evidence="4" id="KW-0804">Transcription</keyword>
<sequence>MELRQLRSLLAVEEAGSFSAAAEALDTVQSNISSHISRLERELNTLLIDRRTGTLTEEGEIVARRSRRLLEELEEIYSDLDGLKADITGRVRLGVIATTASWLLPLLLDRLNTTHPRLEIEIAEGTAASLQRRLHSGNIDLALLTTPLTIDGLTFESLFTETYVLIVGQDHPLAQQQSISLYEAVQYPLIVPPNHVAFREELEAMAATRGLQLRHTAEIDGLHIVAILALAGFGSAILPSSAILSLSQLKPRVSIPIADLNPRRVGIGRYRNRIQSAASKAVVETLLAVLRSPTTTLPEGITVAIRNPDRTRV</sequence>
<evidence type="ECO:0000313" key="6">
    <source>
        <dbReference type="EMBL" id="KJE76704.1"/>
    </source>
</evidence>
<dbReference type="EMBL" id="JXUW01000012">
    <property type="protein sequence ID" value="KJE76704.1"/>
    <property type="molecule type" value="Genomic_DNA"/>
</dbReference>
<dbReference type="Gene3D" id="3.40.190.290">
    <property type="match status" value="1"/>
</dbReference>
<evidence type="ECO:0000259" key="5">
    <source>
        <dbReference type="PROSITE" id="PS50931"/>
    </source>
</evidence>
<dbReference type="RefSeq" id="WP_035389140.1">
    <property type="nucleotide sequence ID" value="NZ_JQKF01000010.1"/>
</dbReference>
<reference evidence="6 7" key="1">
    <citation type="submission" date="2015-01" db="EMBL/GenBank/DDBJ databases">
        <title>Draft genome of the acidophilic iron oxidizer Ferrimicrobium acidiphilum strain T23.</title>
        <authorList>
            <person name="Poehlein A."/>
            <person name="Eisen S."/>
            <person name="Schloemann M."/>
            <person name="Johnson B.D."/>
            <person name="Daniel R."/>
            <person name="Muehling M."/>
        </authorList>
    </citation>
    <scope>NUCLEOTIDE SEQUENCE [LARGE SCALE GENOMIC DNA]</scope>
    <source>
        <strain evidence="6 7">T23</strain>
    </source>
</reference>
<dbReference type="InterPro" id="IPR036388">
    <property type="entry name" value="WH-like_DNA-bd_sf"/>
</dbReference>
<evidence type="ECO:0000256" key="2">
    <source>
        <dbReference type="ARBA" id="ARBA00023015"/>
    </source>
</evidence>
<dbReference type="Pfam" id="PF00126">
    <property type="entry name" value="HTH_1"/>
    <property type="match status" value="1"/>
</dbReference>
<dbReference type="GO" id="GO:0005829">
    <property type="term" value="C:cytosol"/>
    <property type="evidence" value="ECO:0007669"/>
    <property type="project" value="TreeGrafter"/>
</dbReference>
<dbReference type="GO" id="GO:0003677">
    <property type="term" value="F:DNA binding"/>
    <property type="evidence" value="ECO:0007669"/>
    <property type="project" value="UniProtKB-KW"/>
</dbReference>
<dbReference type="InterPro" id="IPR036390">
    <property type="entry name" value="WH_DNA-bd_sf"/>
</dbReference>
<dbReference type="SUPFAM" id="SSF46785">
    <property type="entry name" value="Winged helix' DNA-binding domain"/>
    <property type="match status" value="1"/>
</dbReference>
<comment type="similarity">
    <text evidence="1">Belongs to the LysR transcriptional regulatory family.</text>
</comment>
<comment type="caution">
    <text evidence="6">The sequence shown here is derived from an EMBL/GenBank/DDBJ whole genome shotgun (WGS) entry which is preliminary data.</text>
</comment>
<evidence type="ECO:0000256" key="1">
    <source>
        <dbReference type="ARBA" id="ARBA00009437"/>
    </source>
</evidence>
<dbReference type="InterPro" id="IPR005119">
    <property type="entry name" value="LysR_subst-bd"/>
</dbReference>
<proteinExistence type="inferred from homology"/>
<dbReference type="PANTHER" id="PTHR30419">
    <property type="entry name" value="HTH-TYPE TRANSCRIPTIONAL REGULATOR YBHD"/>
    <property type="match status" value="1"/>
</dbReference>
<dbReference type="eggNOG" id="COG0583">
    <property type="taxonomic scope" value="Bacteria"/>
</dbReference>
<protein>
    <submittedName>
        <fullName evidence="6">HTH-type transcriptional regulator GltC</fullName>
    </submittedName>
</protein>
<dbReference type="InterPro" id="IPR000847">
    <property type="entry name" value="LysR_HTH_N"/>
</dbReference>
<keyword evidence="7" id="KW-1185">Reference proteome</keyword>
<dbReference type="PROSITE" id="PS50931">
    <property type="entry name" value="HTH_LYSR"/>
    <property type="match status" value="1"/>
</dbReference>
<keyword evidence="3" id="KW-0238">DNA-binding</keyword>
<dbReference type="STRING" id="1121877.FEAC_14910"/>
<accession>A0A0D8FUU1</accession>
<dbReference type="CDD" id="cd05466">
    <property type="entry name" value="PBP2_LTTR_substrate"/>
    <property type="match status" value="1"/>
</dbReference>
<evidence type="ECO:0000256" key="4">
    <source>
        <dbReference type="ARBA" id="ARBA00023163"/>
    </source>
</evidence>
<dbReference type="OrthoDB" id="3181812at2"/>
<name>A0A0D8FUU1_9ACTN</name>
<gene>
    <name evidence="6" type="primary">gltC1</name>
    <name evidence="6" type="ORF">FEAC_14910</name>
</gene>
<dbReference type="SUPFAM" id="SSF53850">
    <property type="entry name" value="Periplasmic binding protein-like II"/>
    <property type="match status" value="1"/>
</dbReference>
<dbReference type="Proteomes" id="UP000032336">
    <property type="component" value="Unassembled WGS sequence"/>
</dbReference>
<dbReference type="GO" id="GO:0003700">
    <property type="term" value="F:DNA-binding transcription factor activity"/>
    <property type="evidence" value="ECO:0007669"/>
    <property type="project" value="InterPro"/>
</dbReference>
<organism evidence="6 7">
    <name type="scientific">Ferrimicrobium acidiphilum DSM 19497</name>
    <dbReference type="NCBI Taxonomy" id="1121877"/>
    <lineage>
        <taxon>Bacteria</taxon>
        <taxon>Bacillati</taxon>
        <taxon>Actinomycetota</taxon>
        <taxon>Acidimicrobiia</taxon>
        <taxon>Acidimicrobiales</taxon>
        <taxon>Acidimicrobiaceae</taxon>
        <taxon>Ferrimicrobium</taxon>
    </lineage>
</organism>
<evidence type="ECO:0000313" key="7">
    <source>
        <dbReference type="Proteomes" id="UP000032336"/>
    </source>
</evidence>